<keyword evidence="3" id="KW-0808">Transferase</keyword>
<dbReference type="GO" id="GO:0004377">
    <property type="term" value="F:GDP-Man:Man(3)GlcNAc(2)-PP-Dol alpha-1,2-mannosyltransferase activity"/>
    <property type="evidence" value="ECO:0007669"/>
    <property type="project" value="InterPro"/>
</dbReference>
<dbReference type="GO" id="GO:0006487">
    <property type="term" value="P:protein N-linked glycosylation"/>
    <property type="evidence" value="ECO:0007669"/>
    <property type="project" value="TreeGrafter"/>
</dbReference>
<dbReference type="STRING" id="1238424.J07HQW1_01078"/>
<dbReference type="HOGENOM" id="CLU_042135_0_0_2"/>
<evidence type="ECO:0000313" key="3">
    <source>
        <dbReference type="EMBL" id="ERG91046.1"/>
    </source>
</evidence>
<dbReference type="Pfam" id="PF00534">
    <property type="entry name" value="Glycos_transf_1"/>
    <property type="match status" value="1"/>
</dbReference>
<dbReference type="EMBL" id="KE356560">
    <property type="protein sequence ID" value="ERG91046.1"/>
    <property type="molecule type" value="Genomic_DNA"/>
</dbReference>
<dbReference type="AlphaFoldDB" id="U1PFZ6"/>
<organism evidence="3 4">
    <name type="scientific">Haloquadratum walsbyi J07HQW1</name>
    <dbReference type="NCBI Taxonomy" id="1238424"/>
    <lineage>
        <taxon>Archaea</taxon>
        <taxon>Methanobacteriati</taxon>
        <taxon>Methanobacteriota</taxon>
        <taxon>Stenosarchaea group</taxon>
        <taxon>Halobacteria</taxon>
        <taxon>Halobacteriales</taxon>
        <taxon>Haloferacaceae</taxon>
        <taxon>Haloquadratum</taxon>
    </lineage>
</organism>
<feature type="compositionally biased region" description="Low complexity" evidence="1">
    <location>
        <begin position="191"/>
        <end position="204"/>
    </location>
</feature>
<feature type="compositionally biased region" description="Low complexity" evidence="1">
    <location>
        <begin position="217"/>
        <end position="233"/>
    </location>
</feature>
<dbReference type="InterPro" id="IPR001296">
    <property type="entry name" value="Glyco_trans_1"/>
</dbReference>
<protein>
    <submittedName>
        <fullName evidence="3">Glycosyltransferase</fullName>
    </submittedName>
</protein>
<name>U1PFZ6_9EURY</name>
<dbReference type="GO" id="GO:0016020">
    <property type="term" value="C:membrane"/>
    <property type="evidence" value="ECO:0007669"/>
    <property type="project" value="TreeGrafter"/>
</dbReference>
<dbReference type="SUPFAM" id="SSF53756">
    <property type="entry name" value="UDP-Glycosyltransferase/glycogen phosphorylase"/>
    <property type="match status" value="1"/>
</dbReference>
<gene>
    <name evidence="3" type="ORF">J07HQW1_01078</name>
</gene>
<feature type="domain" description="Glycosyl transferase family 1" evidence="2">
    <location>
        <begin position="326"/>
        <end position="470"/>
    </location>
</feature>
<sequence>MRNVSDGGYWMSAYALLRHQQEYTYPSQIIGMAEIAVLHNTLDFHGGADAVCLAVCDALQESHTVSLITCSVTSPSTLAKRFDIDLDTDALSVVTPPGGTLFARALAGAAPVIGSQLPFRSAVLRQFFLQIIDEYDVAVSTANEFSLPLPSVQYIHYPQFRANADETNTATNQNQNQNQINADSHRQHTAETVSSSEVQSTTEETGIESATQTQDAPTQPFSSQSSQTQFTETIEQDSHIRDDHFEEVDYDNPNSNDAGNSGYLNQIWTRLAAPSDEVAISDSTETAPATFLANSTWTAAVIARRYNIDPVVCHPPVDPIYGDRSWDERENGIVVVGRLAPDKRPLDAISIVDAIRARGRDLHLHIVGTAPDAYRDYAATVTTEAADRSYVSVEEDIPRSRLETLLCAHKYGLNLKPREHFGLSVAEYVAAGMVAFAPASGGQVDVLDQQDSRLFESFEDAVAKIDTAIMTDERPQLPRNRFNRDRFDASIMAHVEQMLSQ</sequence>
<reference evidence="3 4" key="1">
    <citation type="journal article" date="2013" name="PLoS ONE">
        <title>Assembly-driven community genomics of a hypersaline microbial ecosystem.</title>
        <authorList>
            <person name="Podell S."/>
            <person name="Ugalde J.A."/>
            <person name="Narasingarao P."/>
            <person name="Banfield J.F."/>
            <person name="Heidelberg K.B."/>
            <person name="Allen E.E."/>
        </authorList>
    </citation>
    <scope>NUCLEOTIDE SEQUENCE [LARGE SCALE GENOMIC DNA]</scope>
    <source>
        <strain evidence="4">J07HQW1</strain>
    </source>
</reference>
<evidence type="ECO:0000256" key="1">
    <source>
        <dbReference type="SAM" id="MobiDB-lite"/>
    </source>
</evidence>
<dbReference type="Proteomes" id="UP000030649">
    <property type="component" value="Unassembled WGS sequence"/>
</dbReference>
<dbReference type="InterPro" id="IPR038013">
    <property type="entry name" value="ALG11"/>
</dbReference>
<evidence type="ECO:0000259" key="2">
    <source>
        <dbReference type="Pfam" id="PF00534"/>
    </source>
</evidence>
<evidence type="ECO:0000313" key="4">
    <source>
        <dbReference type="Proteomes" id="UP000030649"/>
    </source>
</evidence>
<proteinExistence type="predicted"/>
<accession>U1PFZ6</accession>
<dbReference type="Gene3D" id="3.40.50.2000">
    <property type="entry name" value="Glycogen Phosphorylase B"/>
    <property type="match status" value="1"/>
</dbReference>
<feature type="region of interest" description="Disordered" evidence="1">
    <location>
        <begin position="180"/>
        <end position="234"/>
    </location>
</feature>
<dbReference type="PANTHER" id="PTHR45919">
    <property type="entry name" value="GDP-MAN:MAN(3)GLCNAC(2)-PP-DOL ALPHA-1,2-MANNOSYLTRANSFERASE"/>
    <property type="match status" value="1"/>
</dbReference>
<dbReference type="PANTHER" id="PTHR45919:SF1">
    <property type="entry name" value="GDP-MAN:MAN(3)GLCNAC(2)-PP-DOL ALPHA-1,2-MANNOSYLTRANSFERASE"/>
    <property type="match status" value="1"/>
</dbReference>